<dbReference type="HOGENOM" id="CLU_2975921_0_0_6"/>
<dbReference type="AlphaFoldDB" id="V8R3M1"/>
<gene>
    <name evidence="1" type="ORF">PMO01_21765</name>
</gene>
<dbReference type="EMBL" id="AYMZ01000010">
    <property type="protein sequence ID" value="ETF06160.1"/>
    <property type="molecule type" value="Genomic_DNA"/>
</dbReference>
<organism evidence="1 2">
    <name type="scientific">Pseudomonas moraviensis R28-S</name>
    <dbReference type="NCBI Taxonomy" id="1395516"/>
    <lineage>
        <taxon>Bacteria</taxon>
        <taxon>Pseudomonadati</taxon>
        <taxon>Pseudomonadota</taxon>
        <taxon>Gammaproteobacteria</taxon>
        <taxon>Pseudomonadales</taxon>
        <taxon>Pseudomonadaceae</taxon>
        <taxon>Pseudomonas</taxon>
    </lineage>
</organism>
<sequence>MGDLLRMLLDLWQSRVRRKFRVWLIIFVRLKIVTPLTPALSPKGGEGEREPIYVDFNI</sequence>
<dbReference type="PATRIC" id="fig|1395516.4.peg.4421"/>
<comment type="caution">
    <text evidence="1">The sequence shown here is derived from an EMBL/GenBank/DDBJ whole genome shotgun (WGS) entry which is preliminary data.</text>
</comment>
<protein>
    <submittedName>
        <fullName evidence="1">Uncharacterized protein</fullName>
    </submittedName>
</protein>
<name>V8R3M1_9PSED</name>
<evidence type="ECO:0000313" key="1">
    <source>
        <dbReference type="EMBL" id="ETF06160.1"/>
    </source>
</evidence>
<proteinExistence type="predicted"/>
<reference evidence="1 2" key="1">
    <citation type="journal article" date="2014" name="Genome Announc.">
        <title>Draft Genome Sequence of Pseudomonas moraviensis R28-S.</title>
        <authorList>
            <person name="Hunter S.S."/>
            <person name="Yano H."/>
            <person name="Loftie-Eaton W."/>
            <person name="Hughes J."/>
            <person name="De Gelder L."/>
            <person name="Stragier P."/>
            <person name="De Vos P."/>
            <person name="Settles M.L."/>
            <person name="Top E.M."/>
        </authorList>
    </citation>
    <scope>NUCLEOTIDE SEQUENCE [LARGE SCALE GENOMIC DNA]</scope>
    <source>
        <strain evidence="2">R28</strain>
    </source>
</reference>
<accession>V8R3M1</accession>
<evidence type="ECO:0000313" key="2">
    <source>
        <dbReference type="Proteomes" id="UP000024771"/>
    </source>
</evidence>
<dbReference type="Proteomes" id="UP000024771">
    <property type="component" value="Chromosome"/>
</dbReference>